<reference evidence="1 2" key="1">
    <citation type="submission" date="2024-02" db="EMBL/GenBank/DDBJ databases">
        <title>Discinaceae phylogenomics.</title>
        <authorList>
            <person name="Dirks A.C."/>
            <person name="James T.Y."/>
        </authorList>
    </citation>
    <scope>NUCLEOTIDE SEQUENCE [LARGE SCALE GENOMIC DNA]</scope>
    <source>
        <strain evidence="1 2">ACD0624</strain>
    </source>
</reference>
<feature type="non-terminal residue" evidence="1">
    <location>
        <position position="318"/>
    </location>
</feature>
<proteinExistence type="predicted"/>
<dbReference type="Gene3D" id="2.80.10.50">
    <property type="match status" value="2"/>
</dbReference>
<gene>
    <name evidence="1" type="ORF">Q9L58_010864</name>
</gene>
<comment type="caution">
    <text evidence="1">The sequence shown here is derived from an EMBL/GenBank/DDBJ whole genome shotgun (WGS) entry which is preliminary data.</text>
</comment>
<organism evidence="1 2">
    <name type="scientific">Discina gigas</name>
    <dbReference type="NCBI Taxonomy" id="1032678"/>
    <lineage>
        <taxon>Eukaryota</taxon>
        <taxon>Fungi</taxon>
        <taxon>Dikarya</taxon>
        <taxon>Ascomycota</taxon>
        <taxon>Pezizomycotina</taxon>
        <taxon>Pezizomycetes</taxon>
        <taxon>Pezizales</taxon>
        <taxon>Discinaceae</taxon>
        <taxon>Discina</taxon>
    </lineage>
</organism>
<evidence type="ECO:0000313" key="1">
    <source>
        <dbReference type="EMBL" id="KAL0630289.1"/>
    </source>
</evidence>
<dbReference type="Pfam" id="PF17164">
    <property type="entry name" value="DUF5122"/>
    <property type="match status" value="2"/>
</dbReference>
<accession>A0ABR3G2Z2</accession>
<dbReference type="InterPro" id="IPR013431">
    <property type="entry name" value="Delta_60_rpt"/>
</dbReference>
<keyword evidence="2" id="KW-1185">Reference proteome</keyword>
<evidence type="ECO:0000313" key="2">
    <source>
        <dbReference type="Proteomes" id="UP001447188"/>
    </source>
</evidence>
<name>A0ABR3G2Z2_9PEZI</name>
<dbReference type="Proteomes" id="UP001447188">
    <property type="component" value="Unassembled WGS sequence"/>
</dbReference>
<dbReference type="EMBL" id="JBBBZM010000849">
    <property type="protein sequence ID" value="KAL0630289.1"/>
    <property type="molecule type" value="Genomic_DNA"/>
</dbReference>
<protein>
    <recommendedName>
        <fullName evidence="3">Delta-60 repeat domain-containing protein</fullName>
    </recommendedName>
</protein>
<evidence type="ECO:0008006" key="3">
    <source>
        <dbReference type="Google" id="ProtNLM"/>
    </source>
</evidence>
<sequence length="318" mass="34195">MSSPNQKPSVRPGHPDPQFGEDGVVTLFILSPEFQAPRLLKGLATQPDGKTVFSAQLLLNLNNRSVYGLGRLDVNGKLDSSFANNGFQYGGFLKNQHAGGGKVAVQADGKIILLGWTISETSENYAELVIARFLASGDIDLSFGDQGKVVIANIDQYKFHKDSDTLRVTPAGDILVSANYADLHNDFAHIGAVFRFTSTGKPDKNFNGNGRLDFKVDPSNPYTAINTCLMQGEKILLGGHASINNLGTAYIARLQADGTLDTTFGNLETPGLHTLRINNRDCAFNDLSEKPDGSIVGFGQVGEVHEESTQGLLRVVTA</sequence>
<dbReference type="NCBIfam" id="TIGR02608">
    <property type="entry name" value="delta_60_rpt"/>
    <property type="match status" value="3"/>
</dbReference>